<dbReference type="GO" id="GO:0005634">
    <property type="term" value="C:nucleus"/>
    <property type="evidence" value="ECO:0007669"/>
    <property type="project" value="UniProtKB-SubCell"/>
</dbReference>
<gene>
    <name evidence="10" type="ORF">VFPPC_11482</name>
</gene>
<comment type="subcellular location">
    <subcellularLocation>
        <location evidence="1">Nucleus</location>
    </subcellularLocation>
</comment>
<dbReference type="Gene3D" id="3.30.160.60">
    <property type="entry name" value="Classic Zinc Finger"/>
    <property type="match status" value="2"/>
</dbReference>
<evidence type="ECO:0000256" key="5">
    <source>
        <dbReference type="ARBA" id="ARBA00022833"/>
    </source>
</evidence>
<keyword evidence="4 7" id="KW-0863">Zinc-finger</keyword>
<dbReference type="PROSITE" id="PS00028">
    <property type="entry name" value="ZINC_FINGER_C2H2_1"/>
    <property type="match status" value="1"/>
</dbReference>
<dbReference type="PANTHER" id="PTHR40626">
    <property type="entry name" value="MIP31509P"/>
    <property type="match status" value="1"/>
</dbReference>
<keyword evidence="11" id="KW-1185">Reference proteome</keyword>
<evidence type="ECO:0000313" key="11">
    <source>
        <dbReference type="Proteomes" id="UP000078397"/>
    </source>
</evidence>
<dbReference type="GO" id="GO:0000981">
    <property type="term" value="F:DNA-binding transcription factor activity, RNA polymerase II-specific"/>
    <property type="evidence" value="ECO:0007669"/>
    <property type="project" value="InterPro"/>
</dbReference>
<evidence type="ECO:0000313" key="10">
    <source>
        <dbReference type="EMBL" id="OAQ58988.1"/>
    </source>
</evidence>
<evidence type="ECO:0000256" key="6">
    <source>
        <dbReference type="ARBA" id="ARBA00023242"/>
    </source>
</evidence>
<dbReference type="OrthoDB" id="4949250at2759"/>
<evidence type="ECO:0000259" key="9">
    <source>
        <dbReference type="PROSITE" id="PS50157"/>
    </source>
</evidence>
<evidence type="ECO:0000256" key="1">
    <source>
        <dbReference type="ARBA" id="ARBA00004123"/>
    </source>
</evidence>
<proteinExistence type="predicted"/>
<dbReference type="GeneID" id="28853652"/>
<dbReference type="SUPFAM" id="SSF57667">
    <property type="entry name" value="beta-beta-alpha zinc fingers"/>
    <property type="match status" value="1"/>
</dbReference>
<dbReference type="PANTHER" id="PTHR40626:SF12">
    <property type="entry name" value="RFEC"/>
    <property type="match status" value="1"/>
</dbReference>
<keyword evidence="2" id="KW-0479">Metal-binding</keyword>
<evidence type="ECO:0000256" key="4">
    <source>
        <dbReference type="ARBA" id="ARBA00022771"/>
    </source>
</evidence>
<dbReference type="PROSITE" id="PS50157">
    <property type="entry name" value="ZINC_FINGER_C2H2_2"/>
    <property type="match status" value="1"/>
</dbReference>
<accession>A0A179F0R1</accession>
<name>A0A179F0R1_METCM</name>
<evidence type="ECO:0000256" key="8">
    <source>
        <dbReference type="SAM" id="MobiDB-lite"/>
    </source>
</evidence>
<evidence type="ECO:0000256" key="3">
    <source>
        <dbReference type="ARBA" id="ARBA00022737"/>
    </source>
</evidence>
<feature type="compositionally biased region" description="Polar residues" evidence="8">
    <location>
        <begin position="1"/>
        <end position="10"/>
    </location>
</feature>
<reference evidence="10 11" key="1">
    <citation type="journal article" date="2016" name="PLoS Pathog.">
        <title>Biosynthesis of antibiotic leucinostatins in bio-control fungus Purpureocillium lilacinum and their inhibition on phytophthora revealed by genome mining.</title>
        <authorList>
            <person name="Wang G."/>
            <person name="Liu Z."/>
            <person name="Lin R."/>
            <person name="Li E."/>
            <person name="Mao Z."/>
            <person name="Ling J."/>
            <person name="Yang Y."/>
            <person name="Yin W.B."/>
            <person name="Xie B."/>
        </authorList>
    </citation>
    <scope>NUCLEOTIDE SEQUENCE [LARGE SCALE GENOMIC DNA]</scope>
    <source>
        <strain evidence="10">170</strain>
    </source>
</reference>
<dbReference type="EMBL" id="LSBJ02000012">
    <property type="protein sequence ID" value="OAQ58988.1"/>
    <property type="molecule type" value="Genomic_DNA"/>
</dbReference>
<dbReference type="STRING" id="1380566.A0A179F0R1"/>
<dbReference type="GO" id="GO:0000785">
    <property type="term" value="C:chromatin"/>
    <property type="evidence" value="ECO:0007669"/>
    <property type="project" value="TreeGrafter"/>
</dbReference>
<dbReference type="Proteomes" id="UP000078397">
    <property type="component" value="Unassembled WGS sequence"/>
</dbReference>
<dbReference type="InterPro" id="IPR036236">
    <property type="entry name" value="Znf_C2H2_sf"/>
</dbReference>
<feature type="region of interest" description="Disordered" evidence="8">
    <location>
        <begin position="1"/>
        <end position="39"/>
    </location>
</feature>
<evidence type="ECO:0000256" key="2">
    <source>
        <dbReference type="ARBA" id="ARBA00022723"/>
    </source>
</evidence>
<organism evidence="10 11">
    <name type="scientific">Pochonia chlamydosporia 170</name>
    <dbReference type="NCBI Taxonomy" id="1380566"/>
    <lineage>
        <taxon>Eukaryota</taxon>
        <taxon>Fungi</taxon>
        <taxon>Dikarya</taxon>
        <taxon>Ascomycota</taxon>
        <taxon>Pezizomycotina</taxon>
        <taxon>Sordariomycetes</taxon>
        <taxon>Hypocreomycetidae</taxon>
        <taxon>Hypocreales</taxon>
        <taxon>Clavicipitaceae</taxon>
        <taxon>Pochonia</taxon>
    </lineage>
</organism>
<dbReference type="RefSeq" id="XP_018137068.1">
    <property type="nucleotide sequence ID" value="XM_018289658.1"/>
</dbReference>
<keyword evidence="6" id="KW-0539">Nucleus</keyword>
<sequence length="256" mass="27902">MPRTNTTASRPQPIAPAPDAGRAPPALRPMPLDGNTTLLGVSSPYGTGPLMQTHHDLYDGIQLTRVVGSQGRRGILPSSPGRPAVPAAGATGLVVPIKDADGKYPCPHCSKSYLHRKHLKRHFLRHTGDRPYMCVLCRDTFCRSDILKRHFQKCSIRRGNPSGVSHLSHPQARVRNHAQGGKAGSLGNEDDLNHLHGLDIMPSDSMAYPFAMVPFSGGMNNKAGNQAYISRSAGYEQDRNDEVPKMRVPQPYGPMF</sequence>
<dbReference type="GO" id="GO:0000978">
    <property type="term" value="F:RNA polymerase II cis-regulatory region sequence-specific DNA binding"/>
    <property type="evidence" value="ECO:0007669"/>
    <property type="project" value="InterPro"/>
</dbReference>
<evidence type="ECO:0000256" key="7">
    <source>
        <dbReference type="PROSITE-ProRule" id="PRU00042"/>
    </source>
</evidence>
<dbReference type="KEGG" id="pchm:VFPPC_11482"/>
<keyword evidence="5" id="KW-0862">Zinc</keyword>
<comment type="caution">
    <text evidence="10">The sequence shown here is derived from an EMBL/GenBank/DDBJ whole genome shotgun (WGS) entry which is preliminary data.</text>
</comment>
<dbReference type="GO" id="GO:0008270">
    <property type="term" value="F:zinc ion binding"/>
    <property type="evidence" value="ECO:0007669"/>
    <property type="project" value="UniProtKB-KW"/>
</dbReference>
<feature type="domain" description="C2H2-type" evidence="9">
    <location>
        <begin position="104"/>
        <end position="131"/>
    </location>
</feature>
<dbReference type="AlphaFoldDB" id="A0A179F0R1"/>
<dbReference type="InterPro" id="IPR013087">
    <property type="entry name" value="Znf_C2H2_type"/>
</dbReference>
<dbReference type="InterPro" id="IPR051059">
    <property type="entry name" value="VerF-like"/>
</dbReference>
<keyword evidence="3" id="KW-0677">Repeat</keyword>
<protein>
    <recommendedName>
        <fullName evidence="9">C2H2-type domain-containing protein</fullName>
    </recommendedName>
</protein>